<reference evidence="3 4" key="1">
    <citation type="submission" date="2019-06" db="EMBL/GenBank/DDBJ databases">
        <title>Persicimonas caeni gen. nov., sp. nov., a predatory bacterium isolated from solar saltern.</title>
        <authorList>
            <person name="Wang S."/>
        </authorList>
    </citation>
    <scope>NUCLEOTIDE SEQUENCE [LARGE SCALE GENOMIC DNA]</scope>
    <source>
        <strain evidence="3 4">YN101</strain>
    </source>
</reference>
<dbReference type="RefSeq" id="WP_141197904.1">
    <property type="nucleotide sequence ID" value="NZ_CP041186.1"/>
</dbReference>
<accession>A0A4Y6PSX7</accession>
<name>A0A4Y6PSX7_PERCE</name>
<evidence type="ECO:0000256" key="2">
    <source>
        <dbReference type="SAM" id="SignalP"/>
    </source>
</evidence>
<gene>
    <name evidence="3" type="ORF">FIV42_11910</name>
</gene>
<evidence type="ECO:0000256" key="1">
    <source>
        <dbReference type="SAM" id="MobiDB-lite"/>
    </source>
</evidence>
<evidence type="ECO:0000313" key="4">
    <source>
        <dbReference type="Proteomes" id="UP000315995"/>
    </source>
</evidence>
<sequence length="126" mass="12530">MKKLSFLVALAGMLALAAPVSADVIVDCSGQPEGNICTTPDGKTGECTDVDGTMECQVPSGGEDAGPDASDEDAGMDEDTGSTGESGSDDASDEGCSVSSGFGAPVNTLAPLFIGLGILAVARRRE</sequence>
<protein>
    <recommendedName>
        <fullName evidence="5">MYXO-CTERM sorting domain-containing protein</fullName>
    </recommendedName>
</protein>
<dbReference type="EMBL" id="CP041186">
    <property type="protein sequence ID" value="QDG51421.1"/>
    <property type="molecule type" value="Genomic_DNA"/>
</dbReference>
<accession>A0A5B8Y3Y8</accession>
<evidence type="ECO:0000313" key="3">
    <source>
        <dbReference type="EMBL" id="QDG51421.1"/>
    </source>
</evidence>
<dbReference type="AlphaFoldDB" id="A0A4Y6PSX7"/>
<dbReference type="Proteomes" id="UP000315995">
    <property type="component" value="Chromosome"/>
</dbReference>
<proteinExistence type="predicted"/>
<feature type="compositionally biased region" description="Acidic residues" evidence="1">
    <location>
        <begin position="65"/>
        <end position="80"/>
    </location>
</feature>
<organism evidence="3 4">
    <name type="scientific">Persicimonas caeni</name>
    <dbReference type="NCBI Taxonomy" id="2292766"/>
    <lineage>
        <taxon>Bacteria</taxon>
        <taxon>Deltaproteobacteria</taxon>
        <taxon>Bradymonadales</taxon>
        <taxon>Bradymonadaceae</taxon>
        <taxon>Persicimonas</taxon>
    </lineage>
</organism>
<keyword evidence="4" id="KW-1185">Reference proteome</keyword>
<feature type="signal peptide" evidence="2">
    <location>
        <begin position="1"/>
        <end position="22"/>
    </location>
</feature>
<feature type="region of interest" description="Disordered" evidence="1">
    <location>
        <begin position="52"/>
        <end position="107"/>
    </location>
</feature>
<keyword evidence="2" id="KW-0732">Signal</keyword>
<feature type="chain" id="PRO_5030106381" description="MYXO-CTERM sorting domain-containing protein" evidence="2">
    <location>
        <begin position="23"/>
        <end position="126"/>
    </location>
</feature>
<evidence type="ECO:0008006" key="5">
    <source>
        <dbReference type="Google" id="ProtNLM"/>
    </source>
</evidence>